<feature type="compositionally biased region" description="Basic and acidic residues" evidence="1">
    <location>
        <begin position="393"/>
        <end position="411"/>
    </location>
</feature>
<feature type="compositionally biased region" description="Polar residues" evidence="1">
    <location>
        <begin position="452"/>
        <end position="477"/>
    </location>
</feature>
<reference evidence="3" key="1">
    <citation type="journal article" date="2014" name="Genome Biol. Evol.">
        <title>Pangenome evidence for extensive interdomain horizontal transfer affecting lineage core and shell genes in uncultured planktonic thaumarchaeota and euryarchaeota.</title>
        <authorList>
            <person name="Deschamps P."/>
            <person name="Zivanovic Y."/>
            <person name="Moreira D."/>
            <person name="Rodriguez-Valera F."/>
            <person name="Lopez-Garcia P."/>
        </authorList>
    </citation>
    <scope>NUCLEOTIDE SEQUENCE</scope>
</reference>
<name>A0A075HAF0_9EURY</name>
<proteinExistence type="predicted"/>
<keyword evidence="2" id="KW-1133">Transmembrane helix</keyword>
<feature type="region of interest" description="Disordered" evidence="1">
    <location>
        <begin position="386"/>
        <end position="411"/>
    </location>
</feature>
<evidence type="ECO:0000256" key="1">
    <source>
        <dbReference type="SAM" id="MobiDB-lite"/>
    </source>
</evidence>
<keyword evidence="2" id="KW-0472">Membrane</keyword>
<evidence type="ECO:0000313" key="3">
    <source>
        <dbReference type="EMBL" id="AIF11442.1"/>
    </source>
</evidence>
<evidence type="ECO:0008006" key="4">
    <source>
        <dbReference type="Google" id="ProtNLM"/>
    </source>
</evidence>
<evidence type="ECO:0000256" key="2">
    <source>
        <dbReference type="SAM" id="Phobius"/>
    </source>
</evidence>
<dbReference type="AlphaFoldDB" id="A0A075HAF0"/>
<dbReference type="EMBL" id="KF900917">
    <property type="protein sequence ID" value="AIF11442.1"/>
    <property type="molecule type" value="Genomic_DNA"/>
</dbReference>
<sequence length="518" mass="54235">MVYRAPASRALLAILFSLSLLASPVSADGEKMFTPAGSSDVAISGEPIHVGDVVLVSILVHNQGSESGSVRLELTGSGGENLSVGTETEINPGSSREVIAEFTPSIAGLMDVNWEVTSDDGGVSSELKGTFELQVIESQSISLTFESTVWTLSDGLECDFTITLSEGKSRLIEVSISLLGSGESTIVQNFEILLNPGVRSLEASLGQPDITGISITVSAKGWGIANSPANLSWDNPVSPPVVSPSVSIGPYQPESPKPGDTISMDYTLANSGDSSTLPGTLSFISNSDGGMILAQIPVSAISAGGSSSGTISIGPWPDSRVVEAELIWSMAGSSAISPLSISSDMPTDTGLELPFDVMAAIYGAIVGFAVVLVGLIVLRAVSERTPSTESEDSVLRESRISMRQESSSEKIEVPCPSCQQRLKIPFSHSGMVKCPACNSQFHTSPPEETEKSQSNPPSQSGPEPATQSDTASSIATVVSSEDELPCPECQQMLRIPIDRRPVHSRCPACRTEFLAEVG</sequence>
<accession>A0A075HAF0</accession>
<organism evidence="3">
    <name type="scientific">uncultured marine group II/III euryarchaeote KM3_52_A01</name>
    <dbReference type="NCBI Taxonomy" id="1456457"/>
    <lineage>
        <taxon>Archaea</taxon>
        <taxon>Methanobacteriati</taxon>
        <taxon>Methanobacteriota</taxon>
        <taxon>environmental samples</taxon>
    </lineage>
</organism>
<feature type="transmembrane region" description="Helical" evidence="2">
    <location>
        <begin position="357"/>
        <end position="378"/>
    </location>
</feature>
<protein>
    <recommendedName>
        <fullName evidence="4">CARDB domain-containing protein</fullName>
    </recommendedName>
</protein>
<feature type="region of interest" description="Disordered" evidence="1">
    <location>
        <begin position="441"/>
        <end position="477"/>
    </location>
</feature>
<keyword evidence="2" id="KW-0812">Transmembrane</keyword>